<feature type="transmembrane region" description="Helical" evidence="6">
    <location>
        <begin position="418"/>
        <end position="441"/>
    </location>
</feature>
<dbReference type="SUPFAM" id="SSF161070">
    <property type="entry name" value="SNF-like"/>
    <property type="match status" value="1"/>
</dbReference>
<dbReference type="NCBIfam" id="NF037979">
    <property type="entry name" value="Na_transp"/>
    <property type="match status" value="1"/>
</dbReference>
<feature type="transmembrane region" description="Helical" evidence="6">
    <location>
        <begin position="251"/>
        <end position="277"/>
    </location>
</feature>
<dbReference type="PRINTS" id="PR00176">
    <property type="entry name" value="NANEUSMPORT"/>
</dbReference>
<evidence type="ECO:0000256" key="5">
    <source>
        <dbReference type="ARBA" id="ARBA00023136"/>
    </source>
</evidence>
<evidence type="ECO:0000313" key="7">
    <source>
        <dbReference type="EMBL" id="RTR27589.1"/>
    </source>
</evidence>
<dbReference type="InterPro" id="IPR037272">
    <property type="entry name" value="SNS_sf"/>
</dbReference>
<keyword evidence="4 6" id="KW-1133">Transmembrane helix</keyword>
<sequence length="456" mass="49399">MSQQEQWKSKIGFVLAAAGSAIGLGAIWKFPYVAGTGGGGAFFLIFLAFTLVLGMPLLLGEFMIGRMGQSDPIQTYSKLASSPKWNFIGKIGVFTSFILLSFYSVVGGWIILYILKILSGGLSGLTQDQYGQMFGEIISEPYSTIFAQLAFMLITIFVVAQGVQKGIELASKVMMPALLILFITLVIRSLSLDGAMEGVKFLLVPDFSKLTSESILFALGQAFFTLSLGVSVMLTYASYLPKTQNLPQSGISIIILNVVIALLAGLAIFPGVFSFGLEPNAGPVLIFSVLPAVFSQMPFGMLFFLAFLILFLFAALTSAFSMIEIIVAAVTKNDASKRKKTTWIIGILIFIVGIPSCLSYGVLADAKLFDKTIFDLMDYAVSNILMPLGALLISIFVSRKIPKAELFAELKQGSNVGYTFFSICYFSLKYIVPIAIIVVFIDAAGISDWILALFNI</sequence>
<dbReference type="Proteomes" id="UP000271374">
    <property type="component" value="Unassembled WGS sequence"/>
</dbReference>
<evidence type="ECO:0000256" key="3">
    <source>
        <dbReference type="ARBA" id="ARBA00022692"/>
    </source>
</evidence>
<dbReference type="PROSITE" id="PS50267">
    <property type="entry name" value="NA_NEUROTRAN_SYMP_3"/>
    <property type="match status" value="1"/>
</dbReference>
<evidence type="ECO:0000256" key="1">
    <source>
        <dbReference type="ARBA" id="ARBA00004141"/>
    </source>
</evidence>
<dbReference type="PANTHER" id="PTHR42948:SF1">
    <property type="entry name" value="TRANSPORTER"/>
    <property type="match status" value="1"/>
</dbReference>
<evidence type="ECO:0000256" key="4">
    <source>
        <dbReference type="ARBA" id="ARBA00022989"/>
    </source>
</evidence>
<dbReference type="GO" id="GO:0016020">
    <property type="term" value="C:membrane"/>
    <property type="evidence" value="ECO:0007669"/>
    <property type="project" value="UniProtKB-SubCell"/>
</dbReference>
<name>A0A431VXF6_9BACI</name>
<feature type="transmembrane region" description="Helical" evidence="6">
    <location>
        <begin position="145"/>
        <end position="163"/>
    </location>
</feature>
<gene>
    <name evidence="7" type="ORF">EKG37_18890</name>
</gene>
<feature type="transmembrane region" description="Helical" evidence="6">
    <location>
        <begin position="175"/>
        <end position="195"/>
    </location>
</feature>
<feature type="transmembrane region" description="Helical" evidence="6">
    <location>
        <begin position="297"/>
        <end position="330"/>
    </location>
</feature>
<proteinExistence type="predicted"/>
<evidence type="ECO:0000256" key="2">
    <source>
        <dbReference type="ARBA" id="ARBA00022448"/>
    </source>
</evidence>
<dbReference type="CDD" id="cd10336">
    <property type="entry name" value="SLC6sbd_Tyt1-Like"/>
    <property type="match status" value="1"/>
</dbReference>
<feature type="transmembrane region" description="Helical" evidence="6">
    <location>
        <begin position="342"/>
        <end position="364"/>
    </location>
</feature>
<accession>A0A431VXF6</accession>
<reference evidence="7 8" key="1">
    <citation type="submission" date="2018-12" db="EMBL/GenBank/DDBJ databases">
        <title>Bacillus yapensis draft genome sequence.</title>
        <authorList>
            <person name="Yu L."/>
            <person name="Xu X."/>
            <person name="Tang X."/>
        </authorList>
    </citation>
    <scope>NUCLEOTIDE SEQUENCE [LARGE SCALE GENOMIC DNA]</scope>
    <source>
        <strain evidence="7 8">XXST-01</strain>
    </source>
</reference>
<dbReference type="EMBL" id="RXNT01000018">
    <property type="protein sequence ID" value="RTR27589.1"/>
    <property type="molecule type" value="Genomic_DNA"/>
</dbReference>
<dbReference type="InterPro" id="IPR047218">
    <property type="entry name" value="YocR/YhdH-like"/>
</dbReference>
<dbReference type="AlphaFoldDB" id="A0A431VXF6"/>
<dbReference type="InterPro" id="IPR000175">
    <property type="entry name" value="Na/ntran_symport"/>
</dbReference>
<comment type="caution">
    <text evidence="7">The sequence shown here is derived from an EMBL/GenBank/DDBJ whole genome shotgun (WGS) entry which is preliminary data.</text>
</comment>
<evidence type="ECO:0000313" key="8">
    <source>
        <dbReference type="Proteomes" id="UP000271374"/>
    </source>
</evidence>
<dbReference type="OrthoDB" id="9762833at2"/>
<evidence type="ECO:0000256" key="6">
    <source>
        <dbReference type="SAM" id="Phobius"/>
    </source>
</evidence>
<keyword evidence="5 6" id="KW-0472">Membrane</keyword>
<dbReference type="RefSeq" id="WP_126410337.1">
    <property type="nucleotide sequence ID" value="NZ_RXNT01000018.1"/>
</dbReference>
<feature type="transmembrane region" description="Helical" evidence="6">
    <location>
        <begin position="215"/>
        <end position="239"/>
    </location>
</feature>
<comment type="subcellular location">
    <subcellularLocation>
        <location evidence="1">Membrane</location>
        <topology evidence="1">Multi-pass membrane protein</topology>
    </subcellularLocation>
</comment>
<feature type="transmembrane region" description="Helical" evidence="6">
    <location>
        <begin position="40"/>
        <end position="59"/>
    </location>
</feature>
<feature type="transmembrane region" description="Helical" evidence="6">
    <location>
        <begin position="91"/>
        <end position="115"/>
    </location>
</feature>
<protein>
    <submittedName>
        <fullName evidence="7">Sodium-dependent transporter</fullName>
    </submittedName>
</protein>
<keyword evidence="2" id="KW-0813">Transport</keyword>
<dbReference type="PANTHER" id="PTHR42948">
    <property type="entry name" value="TRANSPORTER"/>
    <property type="match status" value="1"/>
</dbReference>
<dbReference type="Pfam" id="PF00209">
    <property type="entry name" value="SNF"/>
    <property type="match status" value="2"/>
</dbReference>
<feature type="transmembrane region" description="Helical" evidence="6">
    <location>
        <begin position="12"/>
        <end position="34"/>
    </location>
</feature>
<organism evidence="7 8">
    <name type="scientific">Bacillus yapensis</name>
    <dbReference type="NCBI Taxonomy" id="2492960"/>
    <lineage>
        <taxon>Bacteria</taxon>
        <taxon>Bacillati</taxon>
        <taxon>Bacillota</taxon>
        <taxon>Bacilli</taxon>
        <taxon>Bacillales</taxon>
        <taxon>Bacillaceae</taxon>
        <taxon>Bacillus</taxon>
    </lineage>
</organism>
<feature type="transmembrane region" description="Helical" evidence="6">
    <location>
        <begin position="376"/>
        <end position="397"/>
    </location>
</feature>
<keyword evidence="8" id="KW-1185">Reference proteome</keyword>
<keyword evidence="3 6" id="KW-0812">Transmembrane</keyword>